<feature type="compositionally biased region" description="Basic and acidic residues" evidence="7">
    <location>
        <begin position="444"/>
        <end position="454"/>
    </location>
</feature>
<feature type="binding site" evidence="6">
    <location>
        <position position="160"/>
    </location>
    <ligand>
        <name>FMN</name>
        <dbReference type="ChEBI" id="CHEBI:58210"/>
    </ligand>
</feature>
<keyword evidence="4 9" id="KW-0503">Monooxygenase</keyword>
<dbReference type="KEGG" id="fal:FRAAL4833"/>
<sequence>MTTTSDGRSRRMLTLGAVLQGAGGHIAGWRHPLSPPDGELDLDHHLRVAQTLERGTFDALFIADVVAISGTDLDALHRTARSVRFEPLTLLAALSTVTERIGLVGTASTTYGEPFHVARKFASLDHLSAGRAGWNAVTSVLPQEAANFGRDAHLEHGLRYRRAEEFVEVVRALWDSFDDGAVRRDTAAGRYYDPAGLRTPHHRGEHFAVRGPLSISRPPQGHPVIFQAGSSEAGKDFAARHGEVVFTGQGTLAGAQRFYADVKARAAAHGRNPDHLLVWPVLAPIVGDTEAAARARRDELLELIHDDVARRLVQDTVGDVDLSGYPLDGPLPEVGETNRSRSRSEQMLDLARRENLTIRGLARRSSGGGMITGTPETIADHVEEWFTGRGADGFNVGFPYLPGAAEDFVDQVVPELRRRGLFRESYTETTLRGHLGLPRPVAAPRRDDPAHRDGSLPAAPSAPPGTAPGTPPGSTPPGSTPPGTPSGAASGVETSGAGIR</sequence>
<dbReference type="HOGENOM" id="CLU_022256_1_2_11"/>
<dbReference type="RefSeq" id="WP_011605948.1">
    <property type="nucleotide sequence ID" value="NC_008278.1"/>
</dbReference>
<dbReference type="eggNOG" id="COG2141">
    <property type="taxonomic scope" value="Bacteria"/>
</dbReference>
<evidence type="ECO:0000313" key="9">
    <source>
        <dbReference type="EMBL" id="CAJ63474.1"/>
    </source>
</evidence>
<dbReference type="GO" id="GO:0016705">
    <property type="term" value="F:oxidoreductase activity, acting on paired donors, with incorporation or reduction of molecular oxygen"/>
    <property type="evidence" value="ECO:0007669"/>
    <property type="project" value="InterPro"/>
</dbReference>
<evidence type="ECO:0000256" key="3">
    <source>
        <dbReference type="ARBA" id="ARBA00023002"/>
    </source>
</evidence>
<dbReference type="STRING" id="326424.FRAAL4833"/>
<name>Q0RGB4_FRAAA</name>
<keyword evidence="2 6" id="KW-0288">FMN</keyword>
<dbReference type="InterPro" id="IPR051260">
    <property type="entry name" value="Diverse_substr_monoxygenases"/>
</dbReference>
<comment type="similarity">
    <text evidence="5">Belongs to the NtaA/SnaA/DszA monooxygenase family.</text>
</comment>
<dbReference type="PANTHER" id="PTHR30011">
    <property type="entry name" value="ALKANESULFONATE MONOOXYGENASE-RELATED"/>
    <property type="match status" value="1"/>
</dbReference>
<dbReference type="InterPro" id="IPR036661">
    <property type="entry name" value="Luciferase-like_sf"/>
</dbReference>
<keyword evidence="1 6" id="KW-0285">Flavoprotein</keyword>
<dbReference type="AlphaFoldDB" id="Q0RGB4"/>
<dbReference type="Proteomes" id="UP000000657">
    <property type="component" value="Chromosome"/>
</dbReference>
<evidence type="ECO:0000256" key="6">
    <source>
        <dbReference type="PIRSR" id="PIRSR000337-1"/>
    </source>
</evidence>
<keyword evidence="10" id="KW-1185">Reference proteome</keyword>
<feature type="domain" description="Luciferase-like" evidence="8">
    <location>
        <begin position="25"/>
        <end position="392"/>
    </location>
</feature>
<evidence type="ECO:0000256" key="4">
    <source>
        <dbReference type="ARBA" id="ARBA00023033"/>
    </source>
</evidence>
<dbReference type="GO" id="GO:0004497">
    <property type="term" value="F:monooxygenase activity"/>
    <property type="evidence" value="ECO:0007669"/>
    <property type="project" value="UniProtKB-KW"/>
</dbReference>
<dbReference type="PANTHER" id="PTHR30011:SF16">
    <property type="entry name" value="C2H2 FINGER DOMAIN TRANSCRIPTION FACTOR (EUROFUNG)-RELATED"/>
    <property type="match status" value="1"/>
</dbReference>
<feature type="binding site" evidence="6">
    <location>
        <position position="64"/>
    </location>
    <ligand>
        <name>FMN</name>
        <dbReference type="ChEBI" id="CHEBI:58210"/>
    </ligand>
</feature>
<evidence type="ECO:0000259" key="8">
    <source>
        <dbReference type="Pfam" id="PF00296"/>
    </source>
</evidence>
<feature type="binding site" evidence="6">
    <location>
        <position position="106"/>
    </location>
    <ligand>
        <name>FMN</name>
        <dbReference type="ChEBI" id="CHEBI:58210"/>
    </ligand>
</feature>
<evidence type="ECO:0000256" key="7">
    <source>
        <dbReference type="SAM" id="MobiDB-lite"/>
    </source>
</evidence>
<reference evidence="9 10" key="1">
    <citation type="journal article" date="2007" name="Genome Res.">
        <title>Genome characteristics of facultatively symbiotic Frankia sp. strains reflect host range and host plant biogeography.</title>
        <authorList>
            <person name="Normand P."/>
            <person name="Lapierre P."/>
            <person name="Tisa L.S."/>
            <person name="Gogarten J.P."/>
            <person name="Alloisio N."/>
            <person name="Bagnarol E."/>
            <person name="Bassi C.A."/>
            <person name="Berry A.M."/>
            <person name="Bickhart D.M."/>
            <person name="Choisne N."/>
            <person name="Couloux A."/>
            <person name="Cournoyer B."/>
            <person name="Cruveiller S."/>
            <person name="Daubin V."/>
            <person name="Demange N."/>
            <person name="Francino M.P."/>
            <person name="Goltsman E."/>
            <person name="Huang Y."/>
            <person name="Kopp O.R."/>
            <person name="Labarre L."/>
            <person name="Lapidus A."/>
            <person name="Lavire C."/>
            <person name="Marechal J."/>
            <person name="Martinez M."/>
            <person name="Mastronunzio J.E."/>
            <person name="Mullin B.C."/>
            <person name="Niemann J."/>
            <person name="Pujic P."/>
            <person name="Rawnsley T."/>
            <person name="Rouy Z."/>
            <person name="Schenowitz C."/>
            <person name="Sellstedt A."/>
            <person name="Tavares F."/>
            <person name="Tomkins J.P."/>
            <person name="Vallenet D."/>
            <person name="Valverde C."/>
            <person name="Wall L.G."/>
            <person name="Wang Y."/>
            <person name="Medigue C."/>
            <person name="Benson D.R."/>
        </authorList>
    </citation>
    <scope>NUCLEOTIDE SEQUENCE [LARGE SCALE GENOMIC DNA]</scope>
    <source>
        <strain evidence="10">DSM 45986 / CECT 9034 / ACN14a</strain>
    </source>
</reference>
<feature type="binding site" evidence="6">
    <location>
        <position position="231"/>
    </location>
    <ligand>
        <name>FMN</name>
        <dbReference type="ChEBI" id="CHEBI:58210"/>
    </ligand>
</feature>
<feature type="compositionally biased region" description="Pro residues" evidence="7">
    <location>
        <begin position="460"/>
        <end position="484"/>
    </location>
</feature>
<feature type="binding site" evidence="6">
    <location>
        <position position="230"/>
    </location>
    <ligand>
        <name>FMN</name>
        <dbReference type="ChEBI" id="CHEBI:58210"/>
    </ligand>
</feature>
<accession>Q0RGB4</accession>
<evidence type="ECO:0000256" key="1">
    <source>
        <dbReference type="ARBA" id="ARBA00022630"/>
    </source>
</evidence>
<feature type="binding site" evidence="6">
    <location>
        <position position="156"/>
    </location>
    <ligand>
        <name>FMN</name>
        <dbReference type="ChEBI" id="CHEBI:58210"/>
    </ligand>
</feature>
<dbReference type="Gene3D" id="3.20.20.30">
    <property type="entry name" value="Luciferase-like domain"/>
    <property type="match status" value="1"/>
</dbReference>
<feature type="region of interest" description="Disordered" evidence="7">
    <location>
        <begin position="429"/>
        <end position="500"/>
    </location>
</feature>
<dbReference type="InterPro" id="IPR011251">
    <property type="entry name" value="Luciferase-like_dom"/>
</dbReference>
<dbReference type="InterPro" id="IPR016215">
    <property type="entry name" value="NTA_MOA"/>
</dbReference>
<dbReference type="SUPFAM" id="SSF51679">
    <property type="entry name" value="Bacterial luciferase-like"/>
    <property type="match status" value="1"/>
</dbReference>
<proteinExistence type="inferred from homology"/>
<dbReference type="EMBL" id="CT573213">
    <property type="protein sequence ID" value="CAJ63474.1"/>
    <property type="molecule type" value="Genomic_DNA"/>
</dbReference>
<protein>
    <submittedName>
        <fullName evidence="9">Monooxygenase</fullName>
    </submittedName>
</protein>
<dbReference type="Pfam" id="PF00296">
    <property type="entry name" value="Bac_luciferase"/>
    <property type="match status" value="1"/>
</dbReference>
<evidence type="ECO:0000256" key="2">
    <source>
        <dbReference type="ARBA" id="ARBA00022643"/>
    </source>
</evidence>
<dbReference type="CDD" id="cd01095">
    <property type="entry name" value="Nitrilotriacetate_monoxgenase"/>
    <property type="match status" value="1"/>
</dbReference>
<gene>
    <name evidence="9" type="ordered locus">FRAAL4833</name>
</gene>
<evidence type="ECO:0000256" key="5">
    <source>
        <dbReference type="ARBA" id="ARBA00033748"/>
    </source>
</evidence>
<organism evidence="9 10">
    <name type="scientific">Frankia alni (strain DSM 45986 / CECT 9034 / ACN14a)</name>
    <dbReference type="NCBI Taxonomy" id="326424"/>
    <lineage>
        <taxon>Bacteria</taxon>
        <taxon>Bacillati</taxon>
        <taxon>Actinomycetota</taxon>
        <taxon>Actinomycetes</taxon>
        <taxon>Frankiales</taxon>
        <taxon>Frankiaceae</taxon>
        <taxon>Frankia</taxon>
    </lineage>
</organism>
<evidence type="ECO:0000313" key="10">
    <source>
        <dbReference type="Proteomes" id="UP000000657"/>
    </source>
</evidence>
<dbReference type="PIRSF" id="PIRSF000337">
    <property type="entry name" value="NTA_MOA"/>
    <property type="match status" value="1"/>
</dbReference>
<dbReference type="NCBIfam" id="TIGR03860">
    <property type="entry name" value="FMN_nitrolo"/>
    <property type="match status" value="1"/>
</dbReference>
<keyword evidence="3" id="KW-0560">Oxidoreductase</keyword>